<gene>
    <name evidence="4" type="ORF">GCM10010218_17670</name>
</gene>
<evidence type="ECO:0000256" key="1">
    <source>
        <dbReference type="SAM" id="MobiDB-lite"/>
    </source>
</evidence>
<comment type="caution">
    <text evidence="4">The sequence shown here is derived from an EMBL/GenBank/DDBJ whole genome shotgun (WGS) entry which is preliminary data.</text>
</comment>
<keyword evidence="2" id="KW-0472">Membrane</keyword>
<accession>A0A919B098</accession>
<keyword evidence="3" id="KW-0732">Signal</keyword>
<name>A0A919B098_9ACTN</name>
<dbReference type="AlphaFoldDB" id="A0A919B098"/>
<feature type="transmembrane region" description="Helical" evidence="2">
    <location>
        <begin position="167"/>
        <end position="185"/>
    </location>
</feature>
<organism evidence="4 5">
    <name type="scientific">Streptomyces mashuensis</name>
    <dbReference type="NCBI Taxonomy" id="33904"/>
    <lineage>
        <taxon>Bacteria</taxon>
        <taxon>Bacillati</taxon>
        <taxon>Actinomycetota</taxon>
        <taxon>Actinomycetes</taxon>
        <taxon>Kitasatosporales</taxon>
        <taxon>Streptomycetaceae</taxon>
        <taxon>Streptomyces</taxon>
    </lineage>
</organism>
<dbReference type="EMBL" id="BNBD01000002">
    <property type="protein sequence ID" value="GHF36606.1"/>
    <property type="molecule type" value="Genomic_DNA"/>
</dbReference>
<evidence type="ECO:0000313" key="4">
    <source>
        <dbReference type="EMBL" id="GHF36606.1"/>
    </source>
</evidence>
<dbReference type="Proteomes" id="UP000638313">
    <property type="component" value="Unassembled WGS sequence"/>
</dbReference>
<feature type="region of interest" description="Disordered" evidence="1">
    <location>
        <begin position="124"/>
        <end position="162"/>
    </location>
</feature>
<keyword evidence="2" id="KW-0812">Transmembrane</keyword>
<dbReference type="RefSeq" id="WP_190128854.1">
    <property type="nucleotide sequence ID" value="NZ_BNBD01000002.1"/>
</dbReference>
<feature type="compositionally biased region" description="Basic and acidic residues" evidence="1">
    <location>
        <begin position="124"/>
        <end position="141"/>
    </location>
</feature>
<evidence type="ECO:0000313" key="5">
    <source>
        <dbReference type="Proteomes" id="UP000638313"/>
    </source>
</evidence>
<evidence type="ECO:0000256" key="2">
    <source>
        <dbReference type="SAM" id="Phobius"/>
    </source>
</evidence>
<feature type="chain" id="PRO_5037504910" description="Lipoprotein" evidence="3">
    <location>
        <begin position="28"/>
        <end position="194"/>
    </location>
</feature>
<evidence type="ECO:0008006" key="6">
    <source>
        <dbReference type="Google" id="ProtNLM"/>
    </source>
</evidence>
<keyword evidence="2" id="KW-1133">Transmembrane helix</keyword>
<evidence type="ECO:0000256" key="3">
    <source>
        <dbReference type="SAM" id="SignalP"/>
    </source>
</evidence>
<sequence length="194" mass="19319">MAPLASVRSAAALACALAVGGAAPALAVDGPATSRSVEVAPLTSKPGAEIRLKVSGCSGDRATAASEAFVSDAKLTRDAAGQARLSADATVRETVTPGTYPVKVDCDGFNVAAGQLTVVDDDRDLSGYHAADRPDRTEHPDASPVAPVPAGGGGTAEAASPEAPDTAGLVLAGTTAAIAGGLIWYRRRTNATQR</sequence>
<keyword evidence="5" id="KW-1185">Reference proteome</keyword>
<protein>
    <recommendedName>
        <fullName evidence="6">Lipoprotein</fullName>
    </recommendedName>
</protein>
<proteinExistence type="predicted"/>
<reference evidence="4" key="2">
    <citation type="submission" date="2020-09" db="EMBL/GenBank/DDBJ databases">
        <authorList>
            <person name="Sun Q."/>
            <person name="Ohkuma M."/>
        </authorList>
    </citation>
    <scope>NUCLEOTIDE SEQUENCE</scope>
    <source>
        <strain evidence="4">JCM 4059</strain>
    </source>
</reference>
<reference evidence="4" key="1">
    <citation type="journal article" date="2014" name="Int. J. Syst. Evol. Microbiol.">
        <title>Complete genome sequence of Corynebacterium casei LMG S-19264T (=DSM 44701T), isolated from a smear-ripened cheese.</title>
        <authorList>
            <consortium name="US DOE Joint Genome Institute (JGI-PGF)"/>
            <person name="Walter F."/>
            <person name="Albersmeier A."/>
            <person name="Kalinowski J."/>
            <person name="Ruckert C."/>
        </authorList>
    </citation>
    <scope>NUCLEOTIDE SEQUENCE</scope>
    <source>
        <strain evidence="4">JCM 4059</strain>
    </source>
</reference>
<feature type="signal peptide" evidence="3">
    <location>
        <begin position="1"/>
        <end position="27"/>
    </location>
</feature>